<evidence type="ECO:0000256" key="2">
    <source>
        <dbReference type="SAM" id="SignalP"/>
    </source>
</evidence>
<feature type="compositionally biased region" description="Pro residues" evidence="1">
    <location>
        <begin position="49"/>
        <end position="61"/>
    </location>
</feature>
<sequence length="121" mass="12992">MPGKSAILWMVLVLVALPALAQTAPSPSGQDKAQRVTNSPDVRASQLPNPTPQGTRPPDPIGAPVKMSELWNALQGVWRAPPDLQGEPVPRPNEWASNPDNPAEPTRSENPSDLTSHEVRP</sequence>
<name>A0ABS4SR47_9PROT</name>
<feature type="chain" id="PRO_5046621689" evidence="2">
    <location>
        <begin position="22"/>
        <end position="121"/>
    </location>
</feature>
<dbReference type="Proteomes" id="UP000781958">
    <property type="component" value="Unassembled WGS sequence"/>
</dbReference>
<accession>A0ABS4SR47</accession>
<keyword evidence="4" id="KW-1185">Reference proteome</keyword>
<gene>
    <name evidence="3" type="ORF">J2851_004849</name>
</gene>
<protein>
    <submittedName>
        <fullName evidence="3">Uncharacterized protein</fullName>
    </submittedName>
</protein>
<evidence type="ECO:0000313" key="3">
    <source>
        <dbReference type="EMBL" id="MBP2295046.1"/>
    </source>
</evidence>
<organism evidence="3 4">
    <name type="scientific">Azospirillum rugosum</name>
    <dbReference type="NCBI Taxonomy" id="416170"/>
    <lineage>
        <taxon>Bacteria</taxon>
        <taxon>Pseudomonadati</taxon>
        <taxon>Pseudomonadota</taxon>
        <taxon>Alphaproteobacteria</taxon>
        <taxon>Rhodospirillales</taxon>
        <taxon>Azospirillaceae</taxon>
        <taxon>Azospirillum</taxon>
    </lineage>
</organism>
<comment type="caution">
    <text evidence="3">The sequence shown here is derived from an EMBL/GenBank/DDBJ whole genome shotgun (WGS) entry which is preliminary data.</text>
</comment>
<evidence type="ECO:0000256" key="1">
    <source>
        <dbReference type="SAM" id="MobiDB-lite"/>
    </source>
</evidence>
<feature type="compositionally biased region" description="Polar residues" evidence="1">
    <location>
        <begin position="23"/>
        <end position="48"/>
    </location>
</feature>
<evidence type="ECO:0000313" key="4">
    <source>
        <dbReference type="Proteomes" id="UP000781958"/>
    </source>
</evidence>
<dbReference type="RefSeq" id="WP_209769426.1">
    <property type="nucleotide sequence ID" value="NZ_JAGINP010000019.1"/>
</dbReference>
<proteinExistence type="predicted"/>
<dbReference type="EMBL" id="JAGINP010000019">
    <property type="protein sequence ID" value="MBP2295046.1"/>
    <property type="molecule type" value="Genomic_DNA"/>
</dbReference>
<reference evidence="3 4" key="1">
    <citation type="submission" date="2021-03" db="EMBL/GenBank/DDBJ databases">
        <title>Genomic Encyclopedia of Type Strains, Phase III (KMG-III): the genomes of soil and plant-associated and newly described type strains.</title>
        <authorList>
            <person name="Whitman W."/>
        </authorList>
    </citation>
    <scope>NUCLEOTIDE SEQUENCE [LARGE SCALE GENOMIC DNA]</scope>
    <source>
        <strain evidence="3 4">IMMIB AFH-6</strain>
    </source>
</reference>
<feature type="signal peptide" evidence="2">
    <location>
        <begin position="1"/>
        <end position="21"/>
    </location>
</feature>
<feature type="region of interest" description="Disordered" evidence="1">
    <location>
        <begin position="23"/>
        <end position="121"/>
    </location>
</feature>
<keyword evidence="2" id="KW-0732">Signal</keyword>